<dbReference type="Proteomes" id="UP000243378">
    <property type="component" value="Unassembled WGS sequence"/>
</dbReference>
<accession>A0A1G7G8V6</accession>
<name>A0A1G7G8V6_9GAMM</name>
<proteinExistence type="inferred from homology"/>
<evidence type="ECO:0000256" key="1">
    <source>
        <dbReference type="ARBA" id="ARBA00009353"/>
    </source>
</evidence>
<dbReference type="PANTHER" id="PTHR11092:SF0">
    <property type="entry name" value="EPIMERASE FAMILY PROTEIN SDR39U1"/>
    <property type="match status" value="1"/>
</dbReference>
<feature type="domain" description="DUF1731" evidence="3">
    <location>
        <begin position="249"/>
        <end position="295"/>
    </location>
</feature>
<dbReference type="InterPro" id="IPR010099">
    <property type="entry name" value="SDR39U1"/>
</dbReference>
<dbReference type="InterPro" id="IPR013549">
    <property type="entry name" value="DUF1731"/>
</dbReference>
<reference evidence="4 5" key="1">
    <citation type="submission" date="2016-10" db="EMBL/GenBank/DDBJ databases">
        <authorList>
            <person name="de Groot N.N."/>
        </authorList>
    </citation>
    <scope>NUCLEOTIDE SEQUENCE [LARGE SCALE GENOMIC DNA]</scope>
    <source>
        <strain evidence="4 5">LMG 25475</strain>
    </source>
</reference>
<evidence type="ECO:0000313" key="5">
    <source>
        <dbReference type="Proteomes" id="UP000243378"/>
    </source>
</evidence>
<dbReference type="InterPro" id="IPR036291">
    <property type="entry name" value="NAD(P)-bd_dom_sf"/>
</dbReference>
<organism evidence="4 5">
    <name type="scientific">Phytopseudomonas seleniipraecipitans</name>
    <dbReference type="NCBI Taxonomy" id="640205"/>
    <lineage>
        <taxon>Bacteria</taxon>
        <taxon>Pseudomonadati</taxon>
        <taxon>Pseudomonadota</taxon>
        <taxon>Gammaproteobacteria</taxon>
        <taxon>Pseudomonadales</taxon>
        <taxon>Pseudomonadaceae</taxon>
        <taxon>Phytopseudomonas</taxon>
    </lineage>
</organism>
<dbReference type="PANTHER" id="PTHR11092">
    <property type="entry name" value="SUGAR NUCLEOTIDE EPIMERASE RELATED"/>
    <property type="match status" value="1"/>
</dbReference>
<dbReference type="Pfam" id="PF08338">
    <property type="entry name" value="DUF1731"/>
    <property type="match status" value="1"/>
</dbReference>
<dbReference type="NCBIfam" id="TIGR01777">
    <property type="entry name" value="yfcH"/>
    <property type="match status" value="1"/>
</dbReference>
<evidence type="ECO:0000259" key="2">
    <source>
        <dbReference type="Pfam" id="PF01370"/>
    </source>
</evidence>
<dbReference type="OrthoDB" id="9801773at2"/>
<comment type="similarity">
    <text evidence="1">Belongs to the NAD(P)-dependent epimerase/dehydratase family. SDR39U1 subfamily.</text>
</comment>
<gene>
    <name evidence="4" type="ORF">SAMN05216381_0075</name>
</gene>
<evidence type="ECO:0000259" key="3">
    <source>
        <dbReference type="Pfam" id="PF08338"/>
    </source>
</evidence>
<feature type="domain" description="NAD-dependent epimerase/dehydratase" evidence="2">
    <location>
        <begin position="3"/>
        <end position="221"/>
    </location>
</feature>
<dbReference type="CDD" id="cd05242">
    <property type="entry name" value="SDR_a8"/>
    <property type="match status" value="1"/>
</dbReference>
<dbReference type="SUPFAM" id="SSF51735">
    <property type="entry name" value="NAD(P)-binding Rossmann-fold domains"/>
    <property type="match status" value="1"/>
</dbReference>
<dbReference type="InterPro" id="IPR001509">
    <property type="entry name" value="Epimerase_deHydtase"/>
</dbReference>
<evidence type="ECO:0008006" key="6">
    <source>
        <dbReference type="Google" id="ProtNLM"/>
    </source>
</evidence>
<dbReference type="Gene3D" id="3.40.50.720">
    <property type="entry name" value="NAD(P)-binding Rossmann-like Domain"/>
    <property type="match status" value="1"/>
</dbReference>
<dbReference type="Pfam" id="PF01370">
    <property type="entry name" value="Epimerase"/>
    <property type="match status" value="1"/>
</dbReference>
<dbReference type="EMBL" id="FNBM01000001">
    <property type="protein sequence ID" value="SDE84505.1"/>
    <property type="molecule type" value="Genomic_DNA"/>
</dbReference>
<sequence>MHILITGGTGLIGRALCHYWIEQGHQLTVWSRRPEQVAVLCGTRVRGVGRLEEIGDEPLDAVVNLAGAPIADRPWSKARRQLLWESRVHLTETLLAWLQASEQKPGVLLSGSAVGWYGDTGERHVDEQAAPGADFAAQLCVAWEDTAQRAEALGIRVILLRTGLVLAKDGGILKRMVTPFRFGLGGRIGNGRQWMPWIHIADQIALIDFLLQQEQARGPYNACAPQPVRNAEFASELGHAVNRPAIVPLPAFALRAGLGEMSLLLLGGQHAQPARALEAGFEFRFTHLDVALVDLLSLH</sequence>
<protein>
    <recommendedName>
        <fullName evidence="6">TIGR01777 family protein</fullName>
    </recommendedName>
</protein>
<dbReference type="STRING" id="640205.SAMN05216381_0075"/>
<dbReference type="RefSeq" id="WP_092363410.1">
    <property type="nucleotide sequence ID" value="NZ_FNBM01000001.1"/>
</dbReference>
<evidence type="ECO:0000313" key="4">
    <source>
        <dbReference type="EMBL" id="SDE84505.1"/>
    </source>
</evidence>
<dbReference type="AlphaFoldDB" id="A0A1G7G8V6"/>